<accession>A0AAW1Q8Q3</accession>
<dbReference type="EMBL" id="JALJOS010000070">
    <property type="protein sequence ID" value="KAK9817423.1"/>
    <property type="molecule type" value="Genomic_DNA"/>
</dbReference>
<evidence type="ECO:0000313" key="1">
    <source>
        <dbReference type="EMBL" id="KAK9817423.1"/>
    </source>
</evidence>
<proteinExistence type="predicted"/>
<comment type="caution">
    <text evidence="1">The sequence shown here is derived from an EMBL/GenBank/DDBJ whole genome shotgun (WGS) entry which is preliminary data.</text>
</comment>
<dbReference type="Proteomes" id="UP001438707">
    <property type="component" value="Unassembled WGS sequence"/>
</dbReference>
<reference evidence="1 2" key="1">
    <citation type="journal article" date="2024" name="Nat. Commun.">
        <title>Phylogenomics reveals the evolutionary origins of lichenization in chlorophyte algae.</title>
        <authorList>
            <person name="Puginier C."/>
            <person name="Libourel C."/>
            <person name="Otte J."/>
            <person name="Skaloud P."/>
            <person name="Haon M."/>
            <person name="Grisel S."/>
            <person name="Petersen M."/>
            <person name="Berrin J.G."/>
            <person name="Delaux P.M."/>
            <person name="Dal Grande F."/>
            <person name="Keller J."/>
        </authorList>
    </citation>
    <scope>NUCLEOTIDE SEQUENCE [LARGE SCALE GENOMIC DNA]</scope>
    <source>
        <strain evidence="1 2">SAG 2145</strain>
    </source>
</reference>
<protein>
    <submittedName>
        <fullName evidence="1">Uncharacterized protein</fullName>
    </submittedName>
</protein>
<dbReference type="Gene3D" id="3.30.200.20">
    <property type="entry name" value="Phosphorylase Kinase, domain 1"/>
    <property type="match status" value="1"/>
</dbReference>
<dbReference type="InterPro" id="IPR011009">
    <property type="entry name" value="Kinase-like_dom_sf"/>
</dbReference>
<keyword evidence="2" id="KW-1185">Reference proteome</keyword>
<dbReference type="SUPFAM" id="SSF56112">
    <property type="entry name" value="Protein kinase-like (PK-like)"/>
    <property type="match status" value="1"/>
</dbReference>
<organism evidence="1 2">
    <name type="scientific">Apatococcus lobatus</name>
    <dbReference type="NCBI Taxonomy" id="904363"/>
    <lineage>
        <taxon>Eukaryota</taxon>
        <taxon>Viridiplantae</taxon>
        <taxon>Chlorophyta</taxon>
        <taxon>core chlorophytes</taxon>
        <taxon>Trebouxiophyceae</taxon>
        <taxon>Chlorellales</taxon>
        <taxon>Chlorellaceae</taxon>
        <taxon>Apatococcus</taxon>
    </lineage>
</organism>
<dbReference type="AlphaFoldDB" id="A0AAW1Q8Q3"/>
<name>A0AAW1Q8Q3_9CHLO</name>
<sequence length="219" mass="23124">MCPPPARRWRGRGKAKLAAEAAAAAAAQVPENMGKEGAEEAFCRPRPAARLKEVWSLQELAIGAEIGRGRTGHVYEGCINRERVAVKVGDYAASKRSLADLQHEAAVYEHLHGEQGVSVPRFPQGGTSAEACAAYGQDVARHPAKPVLVRLSAAMGVEIVDSPACSARHQIGQSSISKTTACVLNNLQTALQNQGRDHWGVTLEPSVAADAGSADFKAP</sequence>
<gene>
    <name evidence="1" type="ORF">WJX74_000043</name>
</gene>
<evidence type="ECO:0000313" key="2">
    <source>
        <dbReference type="Proteomes" id="UP001438707"/>
    </source>
</evidence>